<dbReference type="Gene3D" id="3.30.390.10">
    <property type="entry name" value="Enolase-like, N-terminal domain"/>
    <property type="match status" value="1"/>
</dbReference>
<dbReference type="InterPro" id="IPR018110">
    <property type="entry name" value="Mandel_Rmase/mucon_lact_enz_CS"/>
</dbReference>
<dbReference type="Pfam" id="PF02746">
    <property type="entry name" value="MR_MLE_N"/>
    <property type="match status" value="1"/>
</dbReference>
<protein>
    <submittedName>
        <fullName evidence="3">Mandelate racemase/muconate lactonizing enzyme family protein</fullName>
    </submittedName>
</protein>
<dbReference type="Pfam" id="PF13378">
    <property type="entry name" value="MR_MLE_C"/>
    <property type="match status" value="1"/>
</dbReference>
<sequence>MTISDITFLGLRSPLPTPAVFSWGSASERNVGLVRVRLDSGVEGWGETSVTFPLWSLEERAATVAALAPMFIGLPLDQQADISTAISAARTRTERLRSLWSPVGISAALGAIEMALWDAYGKSIEKPVWEILGGRQLAVPLYAVGFGGTPAETAAAAASALAEGFSNVKVRVGFGPEVDEELVRTVSKRIGGGLLVDANMGWSRAEASAMIDRFEPYDLGWLEEPLVRDDVAGYAELHERATMPIAAGENCYCEEELTALAGSGSVEVVMPDLARVGGLSAAIAGARAARGADLTYSTHHYASDIGFAAMLALCAVVGEPAPILRDVSPWPLRTELLSQPLQISPRRALPYEGPGLSPAPRMQVVEEYRTL</sequence>
<evidence type="ECO:0000313" key="4">
    <source>
        <dbReference type="Proteomes" id="UP001183582"/>
    </source>
</evidence>
<name>A0AAJ2LUN6_9MICO</name>
<dbReference type="PANTHER" id="PTHR48080:SF2">
    <property type="entry name" value="D-GALACTONATE DEHYDRATASE"/>
    <property type="match status" value="1"/>
</dbReference>
<dbReference type="Gene3D" id="3.20.20.120">
    <property type="entry name" value="Enolase-like C-terminal domain"/>
    <property type="match status" value="1"/>
</dbReference>
<keyword evidence="1" id="KW-0456">Lyase</keyword>
<proteinExistence type="predicted"/>
<dbReference type="PROSITE" id="PS00909">
    <property type="entry name" value="MR_MLE_2"/>
    <property type="match status" value="1"/>
</dbReference>
<dbReference type="InterPro" id="IPR036849">
    <property type="entry name" value="Enolase-like_C_sf"/>
</dbReference>
<dbReference type="AlphaFoldDB" id="A0AAJ2LUN6"/>
<evidence type="ECO:0000313" key="3">
    <source>
        <dbReference type="EMBL" id="MDS0244330.1"/>
    </source>
</evidence>
<dbReference type="RefSeq" id="WP_310890414.1">
    <property type="nucleotide sequence ID" value="NZ_BAAAGR010000001.1"/>
</dbReference>
<dbReference type="GeneID" id="301456910"/>
<dbReference type="InterPro" id="IPR013341">
    <property type="entry name" value="Mandelate_racemase_N_dom"/>
</dbReference>
<dbReference type="InterPro" id="IPR034593">
    <property type="entry name" value="DgoD-like"/>
</dbReference>
<dbReference type="EMBL" id="JAHWXH010000001">
    <property type="protein sequence ID" value="MDS0244330.1"/>
    <property type="molecule type" value="Genomic_DNA"/>
</dbReference>
<dbReference type="SUPFAM" id="SSF51604">
    <property type="entry name" value="Enolase C-terminal domain-like"/>
    <property type="match status" value="1"/>
</dbReference>
<dbReference type="GO" id="GO:0016829">
    <property type="term" value="F:lyase activity"/>
    <property type="evidence" value="ECO:0007669"/>
    <property type="project" value="UniProtKB-KW"/>
</dbReference>
<dbReference type="InterPro" id="IPR029065">
    <property type="entry name" value="Enolase_C-like"/>
</dbReference>
<accession>A0AAJ2LUN6</accession>
<dbReference type="GO" id="GO:0009063">
    <property type="term" value="P:amino acid catabolic process"/>
    <property type="evidence" value="ECO:0007669"/>
    <property type="project" value="InterPro"/>
</dbReference>
<dbReference type="SMART" id="SM00922">
    <property type="entry name" value="MR_MLE"/>
    <property type="match status" value="1"/>
</dbReference>
<dbReference type="InterPro" id="IPR013342">
    <property type="entry name" value="Mandelate_racemase_C"/>
</dbReference>
<organism evidence="3 4">
    <name type="scientific">Microbacterium aurantiacum</name>
    <dbReference type="NCBI Taxonomy" id="162393"/>
    <lineage>
        <taxon>Bacteria</taxon>
        <taxon>Bacillati</taxon>
        <taxon>Actinomycetota</taxon>
        <taxon>Actinomycetes</taxon>
        <taxon>Micrococcales</taxon>
        <taxon>Microbacteriaceae</taxon>
        <taxon>Microbacterium</taxon>
    </lineage>
</organism>
<dbReference type="InterPro" id="IPR029017">
    <property type="entry name" value="Enolase-like_N"/>
</dbReference>
<gene>
    <name evidence="3" type="ORF">KZC50_01745</name>
</gene>
<dbReference type="Proteomes" id="UP001183582">
    <property type="component" value="Unassembled WGS sequence"/>
</dbReference>
<dbReference type="SUPFAM" id="SSF54826">
    <property type="entry name" value="Enolase N-terminal domain-like"/>
    <property type="match status" value="1"/>
</dbReference>
<reference evidence="3 4" key="1">
    <citation type="submission" date="2021-06" db="EMBL/GenBank/DDBJ databases">
        <title>Genome-based taxonomic framework of Microbacterium strains isolated from marine environment, the description of four new species and reclassification of four preexisting species.</title>
        <authorList>
            <person name="Lee S.D."/>
            <person name="Kim S.-M."/>
            <person name="Byeon Y.-S."/>
            <person name="Yang H.L."/>
            <person name="Kim I.S."/>
        </authorList>
    </citation>
    <scope>NUCLEOTIDE SEQUENCE [LARGE SCALE GENOMIC DNA]</scope>
    <source>
        <strain evidence="3 4">KACC 20514</strain>
    </source>
</reference>
<dbReference type="SFLD" id="SFLDS00001">
    <property type="entry name" value="Enolase"/>
    <property type="match status" value="1"/>
</dbReference>
<evidence type="ECO:0000259" key="2">
    <source>
        <dbReference type="SMART" id="SM00922"/>
    </source>
</evidence>
<dbReference type="PANTHER" id="PTHR48080">
    <property type="entry name" value="D-GALACTONATE DEHYDRATASE-RELATED"/>
    <property type="match status" value="1"/>
</dbReference>
<evidence type="ECO:0000256" key="1">
    <source>
        <dbReference type="ARBA" id="ARBA00023239"/>
    </source>
</evidence>
<feature type="domain" description="Mandelate racemase/muconate lactonizing enzyme C-terminal" evidence="2">
    <location>
        <begin position="150"/>
        <end position="244"/>
    </location>
</feature>
<dbReference type="SFLD" id="SFLDG00179">
    <property type="entry name" value="mandelate_racemase"/>
    <property type="match status" value="1"/>
</dbReference>
<comment type="caution">
    <text evidence="3">The sequence shown here is derived from an EMBL/GenBank/DDBJ whole genome shotgun (WGS) entry which is preliminary data.</text>
</comment>
<dbReference type="CDD" id="cd03316">
    <property type="entry name" value="MR_like"/>
    <property type="match status" value="1"/>
</dbReference>